<keyword evidence="8" id="KW-1185">Reference proteome</keyword>
<dbReference type="Proteomes" id="UP000265581">
    <property type="component" value="Unassembled WGS sequence"/>
</dbReference>
<evidence type="ECO:0000256" key="1">
    <source>
        <dbReference type="ARBA" id="ARBA00011063"/>
    </source>
</evidence>
<evidence type="ECO:0000259" key="6">
    <source>
        <dbReference type="SMART" id="SM00226"/>
    </source>
</evidence>
<comment type="similarity">
    <text evidence="1">Belongs to the low molecular weight phosphotyrosine protein phosphatase family.</text>
</comment>
<dbReference type="InterPro" id="IPR023485">
    <property type="entry name" value="Ptyr_pPase"/>
</dbReference>
<dbReference type="PANTHER" id="PTHR11717:SF7">
    <property type="entry name" value="LOW MOLECULAR WEIGHT PHOSPHOTYROSINE PROTEIN PHOSPHATASE"/>
    <property type="match status" value="1"/>
</dbReference>
<dbReference type="PRINTS" id="PR00719">
    <property type="entry name" value="LMWPTPASE"/>
</dbReference>
<dbReference type="PANTHER" id="PTHR11717">
    <property type="entry name" value="LOW MOLECULAR WEIGHT PROTEIN TYROSINE PHOSPHATASE"/>
    <property type="match status" value="1"/>
</dbReference>
<gene>
    <name evidence="7" type="ORF">DX116_06935</name>
</gene>
<keyword evidence="4" id="KW-0904">Protein phosphatase</keyword>
<dbReference type="SMART" id="SM00226">
    <property type="entry name" value="LMWPc"/>
    <property type="match status" value="1"/>
</dbReference>
<dbReference type="RefSeq" id="WP_119703405.1">
    <property type="nucleotide sequence ID" value="NZ_JBHSOI010000001.1"/>
</dbReference>
<comment type="caution">
    <text evidence="7">The sequence shown here is derived from an EMBL/GenBank/DDBJ whole genome shotgun (WGS) entry which is preliminary data.</text>
</comment>
<keyword evidence="3" id="KW-0378">Hydrolase</keyword>
<dbReference type="AlphaFoldDB" id="A0A371PBJ7"/>
<dbReference type="EC" id="3.1.3.48" evidence="2"/>
<dbReference type="EMBL" id="QUBR01000001">
    <property type="protein sequence ID" value="REK73292.1"/>
    <property type="molecule type" value="Genomic_DNA"/>
</dbReference>
<dbReference type="InterPro" id="IPR036196">
    <property type="entry name" value="Ptyr_pPase_sf"/>
</dbReference>
<accession>A0A371PBJ7</accession>
<dbReference type="Gene3D" id="3.40.50.2300">
    <property type="match status" value="1"/>
</dbReference>
<dbReference type="Pfam" id="PF01451">
    <property type="entry name" value="LMWPc"/>
    <property type="match status" value="1"/>
</dbReference>
<sequence>MTYRIALVCLGNICRSPIAHVVLDDRLARAGLDDRVEVSSSGTGGWHVGEPMDRRAAAVLRDAGYDPSRHRARTFSADWFAENDLVLAMDRSNLADIVDQAPAAGLREGHVRMFRAFDPEARDDDEVPDPWYGGADGFRDVLAMVERTTDGLVDRLPELLRDQL</sequence>
<evidence type="ECO:0000256" key="5">
    <source>
        <dbReference type="PIRSR" id="PIRSR617867-1"/>
    </source>
</evidence>
<feature type="active site" description="Nucleophile" evidence="5">
    <location>
        <position position="9"/>
    </location>
</feature>
<evidence type="ECO:0000256" key="4">
    <source>
        <dbReference type="ARBA" id="ARBA00022912"/>
    </source>
</evidence>
<feature type="active site" description="Proton donor" evidence="5">
    <location>
        <position position="129"/>
    </location>
</feature>
<feature type="domain" description="Phosphotyrosine protein phosphatase I" evidence="6">
    <location>
        <begin position="3"/>
        <end position="155"/>
    </location>
</feature>
<name>A0A371PBJ7_9ACTN</name>
<evidence type="ECO:0000313" key="8">
    <source>
        <dbReference type="Proteomes" id="UP000265581"/>
    </source>
</evidence>
<evidence type="ECO:0000313" key="7">
    <source>
        <dbReference type="EMBL" id="REK73292.1"/>
    </source>
</evidence>
<organism evidence="7 8">
    <name type="scientific">Aeromicrobium endophyticum</name>
    <dbReference type="NCBI Taxonomy" id="2292704"/>
    <lineage>
        <taxon>Bacteria</taxon>
        <taxon>Bacillati</taxon>
        <taxon>Actinomycetota</taxon>
        <taxon>Actinomycetes</taxon>
        <taxon>Propionibacteriales</taxon>
        <taxon>Nocardioidaceae</taxon>
        <taxon>Aeromicrobium</taxon>
    </lineage>
</organism>
<dbReference type="CDD" id="cd16343">
    <property type="entry name" value="LMWPTP"/>
    <property type="match status" value="1"/>
</dbReference>
<evidence type="ECO:0000256" key="2">
    <source>
        <dbReference type="ARBA" id="ARBA00013064"/>
    </source>
</evidence>
<dbReference type="GO" id="GO:0004725">
    <property type="term" value="F:protein tyrosine phosphatase activity"/>
    <property type="evidence" value="ECO:0007669"/>
    <property type="project" value="UniProtKB-EC"/>
</dbReference>
<dbReference type="InterPro" id="IPR050438">
    <property type="entry name" value="LMW_PTPase"/>
</dbReference>
<protein>
    <recommendedName>
        <fullName evidence="2">protein-tyrosine-phosphatase</fullName>
        <ecNumber evidence="2">3.1.3.48</ecNumber>
    </recommendedName>
</protein>
<reference evidence="7 8" key="1">
    <citation type="submission" date="2018-08" db="EMBL/GenBank/DDBJ databases">
        <title>Aeromicrobium sp. M2KJ-4, whole genome shotgun sequence.</title>
        <authorList>
            <person name="Tuo L."/>
        </authorList>
    </citation>
    <scope>NUCLEOTIDE SEQUENCE [LARGE SCALE GENOMIC DNA]</scope>
    <source>
        <strain evidence="7 8">M2KJ-4</strain>
    </source>
</reference>
<dbReference type="SUPFAM" id="SSF52788">
    <property type="entry name" value="Phosphotyrosine protein phosphatases I"/>
    <property type="match status" value="1"/>
</dbReference>
<dbReference type="InterPro" id="IPR017867">
    <property type="entry name" value="Tyr_phospatase_low_mol_wt"/>
</dbReference>
<dbReference type="OrthoDB" id="9784339at2"/>
<feature type="active site" evidence="5">
    <location>
        <position position="15"/>
    </location>
</feature>
<proteinExistence type="inferred from homology"/>
<evidence type="ECO:0000256" key="3">
    <source>
        <dbReference type="ARBA" id="ARBA00022801"/>
    </source>
</evidence>